<name>D2W5L7_NAEGR</name>
<protein>
    <submittedName>
        <fullName evidence="1">Predicted protein</fullName>
    </submittedName>
</protein>
<dbReference type="RefSeq" id="XP_002668377.1">
    <property type="nucleotide sequence ID" value="XM_002668331.1"/>
</dbReference>
<evidence type="ECO:0000313" key="2">
    <source>
        <dbReference type="Proteomes" id="UP000006671"/>
    </source>
</evidence>
<dbReference type="GeneID" id="8860330"/>
<dbReference type="KEGG" id="ngr:NAEGRDRAFT_76707"/>
<dbReference type="EMBL" id="GG739099">
    <property type="protein sequence ID" value="EFC35633.1"/>
    <property type="molecule type" value="Genomic_DNA"/>
</dbReference>
<gene>
    <name evidence="1" type="ORF">NAEGRDRAFT_76707</name>
</gene>
<organism evidence="2">
    <name type="scientific">Naegleria gruberi</name>
    <name type="common">Amoeba</name>
    <dbReference type="NCBI Taxonomy" id="5762"/>
    <lineage>
        <taxon>Eukaryota</taxon>
        <taxon>Discoba</taxon>
        <taxon>Heterolobosea</taxon>
        <taxon>Tetramitia</taxon>
        <taxon>Eutetramitia</taxon>
        <taxon>Vahlkampfiidae</taxon>
        <taxon>Naegleria</taxon>
    </lineage>
</organism>
<evidence type="ECO:0000313" key="1">
    <source>
        <dbReference type="EMBL" id="EFC35633.1"/>
    </source>
</evidence>
<dbReference type="Proteomes" id="UP000006671">
    <property type="component" value="Unassembled WGS sequence"/>
</dbReference>
<sequence>MYCQLGELVGFSQANSAHLKILFNQEPREKKIEKPVNDESVDFHYVQTHIWKPLVCFYFPRFEKALNIKNWMHVLRRRKAHIKIHGNDFRIPSETWNDEDKSLSSISFIENCEYIYKCPLQFSMLEDTWSNESFCKECKKTVYNVQDVETFKDYSSKGYCVSLGYDQFKEGEMCYFDD</sequence>
<reference evidence="1 2" key="1">
    <citation type="journal article" date="2010" name="Cell">
        <title>The genome of Naegleria gruberi illuminates early eukaryotic versatility.</title>
        <authorList>
            <person name="Fritz-Laylin L.K."/>
            <person name="Prochnik S.E."/>
            <person name="Ginger M.L."/>
            <person name="Dacks J.B."/>
            <person name="Carpenter M.L."/>
            <person name="Field M.C."/>
            <person name="Kuo A."/>
            <person name="Paredez A."/>
            <person name="Chapman J."/>
            <person name="Pham J."/>
            <person name="Shu S."/>
            <person name="Neupane R."/>
            <person name="Cipriano M."/>
            <person name="Mancuso J."/>
            <person name="Tu H."/>
            <person name="Salamov A."/>
            <person name="Lindquist E."/>
            <person name="Shapiro H."/>
            <person name="Lucas S."/>
            <person name="Grigoriev I.V."/>
            <person name="Cande W.Z."/>
            <person name="Fulton C."/>
            <person name="Rokhsar D.S."/>
            <person name="Dawson S.C."/>
        </authorList>
    </citation>
    <scope>NUCLEOTIDE SEQUENCE [LARGE SCALE GENOMIC DNA]</scope>
    <source>
        <strain evidence="1 2">NEG-M</strain>
    </source>
</reference>
<dbReference type="VEuPathDB" id="AmoebaDB:NAEGRDRAFT_76707"/>
<dbReference type="AlphaFoldDB" id="D2W5L7"/>
<keyword evidence="2" id="KW-1185">Reference proteome</keyword>
<proteinExistence type="predicted"/>
<accession>D2W5L7</accession>
<dbReference type="InParanoid" id="D2W5L7"/>